<reference evidence="16" key="1">
    <citation type="submission" date="2025-08" db="UniProtKB">
        <authorList>
            <consortium name="RefSeq"/>
        </authorList>
    </citation>
    <scope>IDENTIFICATION</scope>
    <source>
        <strain evidence="16">11010-0011.00</strain>
        <tissue evidence="16">Whole body</tissue>
    </source>
</reference>
<feature type="chain" id="PRO_5026749134" description="procollagen-proline 4-dioxygenase" evidence="13">
    <location>
        <begin position="24"/>
        <end position="524"/>
    </location>
</feature>
<dbReference type="Gene3D" id="6.10.140.1460">
    <property type="match status" value="1"/>
</dbReference>
<dbReference type="GO" id="GO:0005506">
    <property type="term" value="F:iron ion binding"/>
    <property type="evidence" value="ECO:0007669"/>
    <property type="project" value="InterPro"/>
</dbReference>
<evidence type="ECO:0000313" key="15">
    <source>
        <dbReference type="Proteomes" id="UP000504634"/>
    </source>
</evidence>
<feature type="signal peptide" evidence="13">
    <location>
        <begin position="1"/>
        <end position="23"/>
    </location>
</feature>
<dbReference type="Pfam" id="PF13640">
    <property type="entry name" value="2OG-FeII_Oxy_3"/>
    <property type="match status" value="1"/>
</dbReference>
<evidence type="ECO:0000256" key="7">
    <source>
        <dbReference type="ARBA" id="ARBA00022824"/>
    </source>
</evidence>
<evidence type="ECO:0000313" key="16">
    <source>
        <dbReference type="RefSeq" id="XP_030369268.1"/>
    </source>
</evidence>
<sequence>MSRHCQRLAILALILLLGVTVRAEYYSSVSSMIVLGDVELELLMATRDFLKAQQEQLETYRDFIVNINNEHIMASEDFDDYLGNPLHAFKLLKRMVKDWKDLYENVVADKPLEDFRKKMLELTADDAFPDLDELRGAVKGLARLQQVYNLTAYDMADGVFNGIYEGAQLQWHDCFDIAVQLFELKQYKNAIEWFMVAADLLRQLDEDEKTKQKPLAEIHEYLALANYQLGHSELAHELLDPVVDLDSTSPAESTREYLNYNPPPSKCHEEQGFSWFSNYTRLCQGRRVPESTTTPLKCFLDSKRHAIFRLAPLKVEQVHLDPDINVYHGILTNSHIAGILEQAEEHVMQRSGVAGGKDKSLIRDLRVSQQTWLNYSSPIMEHVHDLVAAISGFDMKSAEIMQVANYGVGGQYEPHPDYFDYLLPAGYEGDRISTSMFYLSDVAQGGYTVFTRLNVFLRPIKGAMVMWHNLHRSLRPDVRTQHAGCPVLVGSKRIGNIWIHSGHQEFSRPCELFNDGEKSTGLTL</sequence>
<evidence type="ECO:0000256" key="3">
    <source>
        <dbReference type="ARBA" id="ARBA00004319"/>
    </source>
</evidence>
<dbReference type="Pfam" id="PF23558">
    <property type="entry name" value="TPR_P4H"/>
    <property type="match status" value="1"/>
</dbReference>
<keyword evidence="12" id="KW-0325">Glycoprotein</keyword>
<dbReference type="EC" id="1.14.11.2" evidence="5"/>
<dbReference type="AlphaFoldDB" id="A0A6J2T237"/>
<dbReference type="RefSeq" id="XP_030369268.1">
    <property type="nucleotide sequence ID" value="XM_030513408.1"/>
</dbReference>
<keyword evidence="8" id="KW-0847">Vitamin C</keyword>
<dbReference type="Proteomes" id="UP000504634">
    <property type="component" value="Unplaced"/>
</dbReference>
<dbReference type="GeneID" id="115620258"/>
<evidence type="ECO:0000256" key="2">
    <source>
        <dbReference type="ARBA" id="ARBA00002035"/>
    </source>
</evidence>
<dbReference type="Gene3D" id="2.60.120.620">
    <property type="entry name" value="q2cbj1_9rhob like domain"/>
    <property type="match status" value="1"/>
</dbReference>
<comment type="cofactor">
    <cofactor evidence="1">
        <name>L-ascorbate</name>
        <dbReference type="ChEBI" id="CHEBI:38290"/>
    </cofactor>
</comment>
<dbReference type="SMART" id="SM00702">
    <property type="entry name" value="P4Hc"/>
    <property type="match status" value="1"/>
</dbReference>
<evidence type="ECO:0000256" key="6">
    <source>
        <dbReference type="ARBA" id="ARBA00022723"/>
    </source>
</evidence>
<evidence type="ECO:0000256" key="5">
    <source>
        <dbReference type="ARBA" id="ARBA00012269"/>
    </source>
</evidence>
<protein>
    <recommendedName>
        <fullName evidence="5">procollagen-proline 4-dioxygenase</fullName>
        <ecNumber evidence="5">1.14.11.2</ecNumber>
    </recommendedName>
</protein>
<feature type="domain" description="Fe2OG dioxygenase" evidence="14">
    <location>
        <begin position="397"/>
        <end position="501"/>
    </location>
</feature>
<dbReference type="Pfam" id="PF08336">
    <property type="entry name" value="P4Ha_N"/>
    <property type="match status" value="1"/>
</dbReference>
<dbReference type="GO" id="GO:0005788">
    <property type="term" value="C:endoplasmic reticulum lumen"/>
    <property type="evidence" value="ECO:0007669"/>
    <property type="project" value="UniProtKB-SubCell"/>
</dbReference>
<proteinExistence type="inferred from homology"/>
<dbReference type="GO" id="GO:0031418">
    <property type="term" value="F:L-ascorbic acid binding"/>
    <property type="evidence" value="ECO:0007669"/>
    <property type="project" value="UniProtKB-KW"/>
</dbReference>
<evidence type="ECO:0000259" key="14">
    <source>
        <dbReference type="PROSITE" id="PS51471"/>
    </source>
</evidence>
<keyword evidence="15" id="KW-1185">Reference proteome</keyword>
<evidence type="ECO:0000256" key="9">
    <source>
        <dbReference type="ARBA" id="ARBA00022964"/>
    </source>
</evidence>
<keyword evidence="13" id="KW-0732">Signal</keyword>
<keyword evidence="10" id="KW-0560">Oxidoreductase</keyword>
<organism evidence="15 16">
    <name type="scientific">Drosophila lebanonensis</name>
    <name type="common">Fruit fly</name>
    <name type="synonym">Scaptodrosophila lebanonensis</name>
    <dbReference type="NCBI Taxonomy" id="7225"/>
    <lineage>
        <taxon>Eukaryota</taxon>
        <taxon>Metazoa</taxon>
        <taxon>Ecdysozoa</taxon>
        <taxon>Arthropoda</taxon>
        <taxon>Hexapoda</taxon>
        <taxon>Insecta</taxon>
        <taxon>Pterygota</taxon>
        <taxon>Neoptera</taxon>
        <taxon>Endopterygota</taxon>
        <taxon>Diptera</taxon>
        <taxon>Brachycera</taxon>
        <taxon>Muscomorpha</taxon>
        <taxon>Ephydroidea</taxon>
        <taxon>Drosophilidae</taxon>
        <taxon>Scaptodrosophila</taxon>
    </lineage>
</organism>
<keyword evidence="6" id="KW-0479">Metal-binding</keyword>
<dbReference type="PROSITE" id="PS51471">
    <property type="entry name" value="FE2OG_OXY"/>
    <property type="match status" value="1"/>
</dbReference>
<dbReference type="OrthoDB" id="420380at2759"/>
<evidence type="ECO:0000256" key="13">
    <source>
        <dbReference type="SAM" id="SignalP"/>
    </source>
</evidence>
<keyword evidence="9" id="KW-0223">Dioxygenase</keyword>
<dbReference type="GO" id="GO:0004656">
    <property type="term" value="F:procollagen-proline 4-dioxygenase activity"/>
    <property type="evidence" value="ECO:0007669"/>
    <property type="project" value="UniProtKB-EC"/>
</dbReference>
<keyword evidence="7" id="KW-0256">Endoplasmic reticulum</keyword>
<dbReference type="InterPro" id="IPR006620">
    <property type="entry name" value="Pro_4_hyd_alph"/>
</dbReference>
<dbReference type="InterPro" id="IPR044862">
    <property type="entry name" value="Pro_4_hyd_alph_FE2OG_OXY"/>
</dbReference>
<evidence type="ECO:0000256" key="1">
    <source>
        <dbReference type="ARBA" id="ARBA00001961"/>
    </source>
</evidence>
<dbReference type="PANTHER" id="PTHR10869:SF244">
    <property type="entry name" value="PROLYL 4-HYDROXYLASE SUBUNIT ALPHA-2"/>
    <property type="match status" value="1"/>
</dbReference>
<dbReference type="SUPFAM" id="SSF48452">
    <property type="entry name" value="TPR-like"/>
    <property type="match status" value="1"/>
</dbReference>
<evidence type="ECO:0000256" key="10">
    <source>
        <dbReference type="ARBA" id="ARBA00023002"/>
    </source>
</evidence>
<comment type="similarity">
    <text evidence="4">Belongs to the P4HA family.</text>
</comment>
<evidence type="ECO:0000256" key="4">
    <source>
        <dbReference type="ARBA" id="ARBA00006511"/>
    </source>
</evidence>
<accession>A0A6J2T237</accession>
<dbReference type="InterPro" id="IPR013547">
    <property type="entry name" value="P4H_N"/>
</dbReference>
<keyword evidence="11" id="KW-0408">Iron</keyword>
<dbReference type="InterPro" id="IPR005123">
    <property type="entry name" value="Oxoglu/Fe-dep_dioxygenase_dom"/>
</dbReference>
<evidence type="ECO:0000256" key="12">
    <source>
        <dbReference type="ARBA" id="ARBA00023180"/>
    </source>
</evidence>
<dbReference type="PANTHER" id="PTHR10869">
    <property type="entry name" value="PROLYL 4-HYDROXYLASE ALPHA SUBUNIT"/>
    <property type="match status" value="1"/>
</dbReference>
<evidence type="ECO:0000256" key="11">
    <source>
        <dbReference type="ARBA" id="ARBA00023004"/>
    </source>
</evidence>
<gene>
    <name evidence="16" type="primary">LOC115620258</name>
</gene>
<evidence type="ECO:0000256" key="8">
    <source>
        <dbReference type="ARBA" id="ARBA00022896"/>
    </source>
</evidence>
<dbReference type="InterPro" id="IPR059068">
    <property type="entry name" value="TPR_P4H"/>
</dbReference>
<comment type="subcellular location">
    <subcellularLocation>
        <location evidence="3">Endoplasmic reticulum lumen</location>
    </subcellularLocation>
</comment>
<name>A0A6J2T237_DROLE</name>
<dbReference type="InterPro" id="IPR011990">
    <property type="entry name" value="TPR-like_helical_dom_sf"/>
</dbReference>
<comment type="function">
    <text evidence="2">Catalyzes the post-translational formation of 4-hydroxyproline in -Xaa-Pro-Gly- sequences in collagens and other proteins.</text>
</comment>
<dbReference type="Gene3D" id="1.25.40.10">
    <property type="entry name" value="Tetratricopeptide repeat domain"/>
    <property type="match status" value="1"/>
</dbReference>
<dbReference type="InterPro" id="IPR045054">
    <property type="entry name" value="P4HA-like"/>
</dbReference>